<dbReference type="EMBL" id="WEGJ01000009">
    <property type="protein sequence ID" value="MQY12911.1"/>
    <property type="molecule type" value="Genomic_DNA"/>
</dbReference>
<feature type="transmembrane region" description="Helical" evidence="1">
    <location>
        <begin position="12"/>
        <end position="32"/>
    </location>
</feature>
<comment type="caution">
    <text evidence="2">The sequence shown here is derived from an EMBL/GenBank/DDBJ whole genome shotgun (WGS) entry which is preliminary data.</text>
</comment>
<organism evidence="2 3">
    <name type="scientific">Streptomyces smaragdinus</name>
    <dbReference type="NCBI Taxonomy" id="2585196"/>
    <lineage>
        <taxon>Bacteria</taxon>
        <taxon>Bacillati</taxon>
        <taxon>Actinomycetota</taxon>
        <taxon>Actinomycetes</taxon>
        <taxon>Kitasatosporales</taxon>
        <taxon>Streptomycetaceae</taxon>
        <taxon>Streptomyces</taxon>
    </lineage>
</organism>
<dbReference type="AlphaFoldDB" id="A0A7K0CHF2"/>
<dbReference type="RefSeq" id="WP_153452504.1">
    <property type="nucleotide sequence ID" value="NZ_WEGJ01000009.1"/>
</dbReference>
<evidence type="ECO:0008006" key="4">
    <source>
        <dbReference type="Google" id="ProtNLM"/>
    </source>
</evidence>
<evidence type="ECO:0000313" key="3">
    <source>
        <dbReference type="Proteomes" id="UP000466345"/>
    </source>
</evidence>
<dbReference type="InterPro" id="IPR021443">
    <property type="entry name" value="DUF3093"/>
</dbReference>
<protein>
    <recommendedName>
        <fullName evidence="4">DUF3093 domain-containing protein</fullName>
    </recommendedName>
</protein>
<dbReference type="Proteomes" id="UP000466345">
    <property type="component" value="Unassembled WGS sequence"/>
</dbReference>
<feature type="transmembrane region" description="Helical" evidence="1">
    <location>
        <begin position="38"/>
        <end position="58"/>
    </location>
</feature>
<dbReference type="OrthoDB" id="3217020at2"/>
<keyword evidence="1" id="KW-0472">Membrane</keyword>
<sequence>MESYDERLSAPRTWWVVAALVGLSLGLIFLPFGVLASLAAIVCGVAVAAVCVSAYGSARIRIAGDSLVTPTARIPLTALGPAEALDGAAARDWRTHRADTRAYMLLRSYIPTAVRIPVVDPQDPTPYLYLSTRSPQRLVKALDSVRPAD</sequence>
<reference evidence="2 3" key="1">
    <citation type="submission" date="2019-10" db="EMBL/GenBank/DDBJ databases">
        <title>Streptomyces smaragdinus sp. nov. and Streptomyces fabii sp. nov., isolated from the gut of fungus growing-termite Macrotermes natalensis.</title>
        <authorList>
            <person name="Schwitalla J."/>
            <person name="Benndorf R."/>
            <person name="Martin K."/>
            <person name="De Beer W."/>
            <person name="Kaster A.-K."/>
            <person name="Vollmers J."/>
            <person name="Poulsen M."/>
            <person name="Beemelmanns C."/>
        </authorList>
    </citation>
    <scope>NUCLEOTIDE SEQUENCE [LARGE SCALE GENOMIC DNA]</scope>
    <source>
        <strain evidence="2 3">RB5</strain>
    </source>
</reference>
<evidence type="ECO:0000313" key="2">
    <source>
        <dbReference type="EMBL" id="MQY12911.1"/>
    </source>
</evidence>
<proteinExistence type="predicted"/>
<evidence type="ECO:0000256" key="1">
    <source>
        <dbReference type="SAM" id="Phobius"/>
    </source>
</evidence>
<accession>A0A7K0CHF2</accession>
<gene>
    <name evidence="2" type="ORF">SRB5_30500</name>
</gene>
<keyword evidence="1" id="KW-0812">Transmembrane</keyword>
<keyword evidence="3" id="KW-1185">Reference proteome</keyword>
<keyword evidence="1" id="KW-1133">Transmembrane helix</keyword>
<dbReference type="Pfam" id="PF11292">
    <property type="entry name" value="DUF3093"/>
    <property type="match status" value="1"/>
</dbReference>
<name>A0A7K0CHF2_9ACTN</name>